<dbReference type="EC" id="3.-.-.-" evidence="2"/>
<dbReference type="Pfam" id="PF00144">
    <property type="entry name" value="Beta-lactamase"/>
    <property type="match status" value="1"/>
</dbReference>
<evidence type="ECO:0000259" key="1">
    <source>
        <dbReference type="Pfam" id="PF00144"/>
    </source>
</evidence>
<keyword evidence="3" id="KW-1185">Reference proteome</keyword>
<reference evidence="2 3" key="1">
    <citation type="submission" date="2024-09" db="EMBL/GenBank/DDBJ databases">
        <authorList>
            <person name="Sun Q."/>
            <person name="Mori K."/>
        </authorList>
    </citation>
    <scope>NUCLEOTIDE SEQUENCE [LARGE SCALE GENOMIC DNA]</scope>
    <source>
        <strain evidence="2 3">CCM 3426</strain>
    </source>
</reference>
<name>A0ABV5IBT2_9ACTN</name>
<dbReference type="InterPro" id="IPR012338">
    <property type="entry name" value="Beta-lactam/transpept-like"/>
</dbReference>
<feature type="domain" description="Beta-lactamase-related" evidence="1">
    <location>
        <begin position="14"/>
        <end position="297"/>
    </location>
</feature>
<gene>
    <name evidence="2" type="ORF">ACFFV7_11410</name>
</gene>
<comment type="caution">
    <text evidence="2">The sequence shown here is derived from an EMBL/GenBank/DDBJ whole genome shotgun (WGS) entry which is preliminary data.</text>
</comment>
<protein>
    <submittedName>
        <fullName evidence="2">Serine hydrolase domain-containing protein</fullName>
        <ecNumber evidence="2">3.-.-.-</ecNumber>
    </submittedName>
</protein>
<dbReference type="EMBL" id="JBHMEI010000006">
    <property type="protein sequence ID" value="MFB9201802.1"/>
    <property type="molecule type" value="Genomic_DNA"/>
</dbReference>
<dbReference type="Gene3D" id="3.40.710.10">
    <property type="entry name" value="DD-peptidase/beta-lactamase superfamily"/>
    <property type="match status" value="1"/>
</dbReference>
<accession>A0ABV5IBT2</accession>
<sequence length="316" mass="34229">MGTAERVDAVLRSGTAPGLHAVVVMRGGEVVVEHYGEGVDQRITEEPRHVVFDRDTPHDVRSITKSVVALLYGVALSDGLVPSPEAGLVQQFPEYPDLVADPGRAHLTVEHALTMTLGLDWNEDVPYTSDANSELAMELAPDRYRFVLERPVIEEAGTRWRYCGGASALLGGLIERGAGEPLPEYAAKVLFEPLGITGAEWTKGTDGVAMAAAGLRLRPLDLAALGRLVLGDGLGIVPVRWVREMTRPRVVIDGPFRYGYQWYVNTGDRPWVEAIGNGGQRLLVVPDEELVVAVTAGEYNEQQVSATAVLDAVLDR</sequence>
<keyword evidence="2" id="KW-0378">Hydrolase</keyword>
<dbReference type="RefSeq" id="WP_229823914.1">
    <property type="nucleotide sequence ID" value="NZ_BMRC01000004.1"/>
</dbReference>
<dbReference type="Proteomes" id="UP001589647">
    <property type="component" value="Unassembled WGS sequence"/>
</dbReference>
<evidence type="ECO:0000313" key="3">
    <source>
        <dbReference type="Proteomes" id="UP001589647"/>
    </source>
</evidence>
<organism evidence="2 3">
    <name type="scientific">Nonomuraea spiralis</name>
    <dbReference type="NCBI Taxonomy" id="46182"/>
    <lineage>
        <taxon>Bacteria</taxon>
        <taxon>Bacillati</taxon>
        <taxon>Actinomycetota</taxon>
        <taxon>Actinomycetes</taxon>
        <taxon>Streptosporangiales</taxon>
        <taxon>Streptosporangiaceae</taxon>
        <taxon>Nonomuraea</taxon>
    </lineage>
</organism>
<proteinExistence type="predicted"/>
<evidence type="ECO:0000313" key="2">
    <source>
        <dbReference type="EMBL" id="MFB9201802.1"/>
    </source>
</evidence>
<dbReference type="PANTHER" id="PTHR43283">
    <property type="entry name" value="BETA-LACTAMASE-RELATED"/>
    <property type="match status" value="1"/>
</dbReference>
<dbReference type="PANTHER" id="PTHR43283:SF7">
    <property type="entry name" value="BETA-LACTAMASE-RELATED DOMAIN-CONTAINING PROTEIN"/>
    <property type="match status" value="1"/>
</dbReference>
<dbReference type="GO" id="GO:0016787">
    <property type="term" value="F:hydrolase activity"/>
    <property type="evidence" value="ECO:0007669"/>
    <property type="project" value="UniProtKB-KW"/>
</dbReference>
<dbReference type="SUPFAM" id="SSF56601">
    <property type="entry name" value="beta-lactamase/transpeptidase-like"/>
    <property type="match status" value="1"/>
</dbReference>
<dbReference type="InterPro" id="IPR050789">
    <property type="entry name" value="Diverse_Enzym_Activities"/>
</dbReference>
<dbReference type="InterPro" id="IPR001466">
    <property type="entry name" value="Beta-lactam-related"/>
</dbReference>